<protein>
    <submittedName>
        <fullName evidence="2">GNAT family N-acetyltransferase</fullName>
        <ecNumber evidence="2">2.3.1.-</ecNumber>
    </submittedName>
</protein>
<dbReference type="SUPFAM" id="SSF55729">
    <property type="entry name" value="Acyl-CoA N-acyltransferases (Nat)"/>
    <property type="match status" value="1"/>
</dbReference>
<dbReference type="Gene3D" id="3.40.630.30">
    <property type="match status" value="1"/>
</dbReference>
<sequence>MSKPWQISLLTRWEDIEDPAFVEQWQRIMDGSDNAHVFFHPVLVRVWLDTYRPLRALQPLFVLASRGEQQVVFPLVLWRQNAKNAFLRTIVPAGHSDFDYHDPVFLVPPDDEQVQSFYIALKAELDKSVKYDRIVLDGMHEQSVPDYCKVVHQEPCLQWSLNTAEFTEGLVLPLKKKVAKETMRRMKRLKEQGELTFRHFLPEDAGDVRRSLLVMLEHHKRRWPNAYKAPGFHANLLEQGIKAGIVDFFEVNLGGQPLAWRVCYRYRGKFSLYMPAIDEAFSRYAPGHISLAYALAEAKKSGAVTVDHLRGGEDYKNAWGGTKTLIYDAVFNDNSLSSRMRLGFFKLLQQAKAARARFQVK</sequence>
<evidence type="ECO:0000313" key="3">
    <source>
        <dbReference type="Proteomes" id="UP001168640"/>
    </source>
</evidence>
<dbReference type="Pfam" id="PF13480">
    <property type="entry name" value="Acetyltransf_6"/>
    <property type="match status" value="1"/>
</dbReference>
<gene>
    <name evidence="2" type="ORF">QVZ43_01235</name>
</gene>
<organism evidence="2 3">
    <name type="scientific">Marinobacter suaedae</name>
    <dbReference type="NCBI Taxonomy" id="3057675"/>
    <lineage>
        <taxon>Bacteria</taxon>
        <taxon>Pseudomonadati</taxon>
        <taxon>Pseudomonadota</taxon>
        <taxon>Gammaproteobacteria</taxon>
        <taxon>Pseudomonadales</taxon>
        <taxon>Marinobacteraceae</taxon>
        <taxon>Marinobacter</taxon>
    </lineage>
</organism>
<accession>A0ABT8VWF5</accession>
<dbReference type="InterPro" id="IPR016181">
    <property type="entry name" value="Acyl_CoA_acyltransferase"/>
</dbReference>
<comment type="caution">
    <text evidence="2">The sequence shown here is derived from an EMBL/GenBank/DDBJ whole genome shotgun (WGS) entry which is preliminary data.</text>
</comment>
<evidence type="ECO:0000259" key="1">
    <source>
        <dbReference type="Pfam" id="PF13480"/>
    </source>
</evidence>
<proteinExistence type="predicted"/>
<dbReference type="EMBL" id="JAUMIS010000001">
    <property type="protein sequence ID" value="MDO3720321.1"/>
    <property type="molecule type" value="Genomic_DNA"/>
</dbReference>
<feature type="domain" description="BioF2-like acetyltransferase" evidence="1">
    <location>
        <begin position="177"/>
        <end position="316"/>
    </location>
</feature>
<dbReference type="Proteomes" id="UP001168640">
    <property type="component" value="Unassembled WGS sequence"/>
</dbReference>
<dbReference type="RefSeq" id="WP_302908560.1">
    <property type="nucleotide sequence ID" value="NZ_JAUMIS010000001.1"/>
</dbReference>
<dbReference type="EC" id="2.3.1.-" evidence="2"/>
<keyword evidence="2" id="KW-0012">Acyltransferase</keyword>
<keyword evidence="2" id="KW-0808">Transferase</keyword>
<dbReference type="InterPro" id="IPR038740">
    <property type="entry name" value="BioF2-like_GNAT_dom"/>
</dbReference>
<name>A0ABT8VWF5_9GAMM</name>
<reference evidence="2" key="1">
    <citation type="submission" date="2023-07" db="EMBL/GenBank/DDBJ databases">
        <title>Marinobacter sp. chi1 genome sequencing and assembly.</title>
        <authorList>
            <person name="Park S."/>
        </authorList>
    </citation>
    <scope>NUCLEOTIDE SEQUENCE</scope>
    <source>
        <strain evidence="2">Chi1</strain>
    </source>
</reference>
<keyword evidence="3" id="KW-1185">Reference proteome</keyword>
<evidence type="ECO:0000313" key="2">
    <source>
        <dbReference type="EMBL" id="MDO3720321.1"/>
    </source>
</evidence>
<dbReference type="GO" id="GO:0016746">
    <property type="term" value="F:acyltransferase activity"/>
    <property type="evidence" value="ECO:0007669"/>
    <property type="project" value="UniProtKB-KW"/>
</dbReference>